<evidence type="ECO:0000313" key="2">
    <source>
        <dbReference type="Proteomes" id="UP001595715"/>
    </source>
</evidence>
<dbReference type="Gene3D" id="3.20.20.60">
    <property type="entry name" value="Phosphoenolpyruvate-binding domains"/>
    <property type="match status" value="1"/>
</dbReference>
<reference evidence="2" key="1">
    <citation type="journal article" date="2019" name="Int. J. Syst. Evol. Microbiol.">
        <title>The Global Catalogue of Microorganisms (GCM) 10K type strain sequencing project: providing services to taxonomists for standard genome sequencing and annotation.</title>
        <authorList>
            <consortium name="The Broad Institute Genomics Platform"/>
            <consortium name="The Broad Institute Genome Sequencing Center for Infectious Disease"/>
            <person name="Wu L."/>
            <person name="Ma J."/>
        </authorList>
    </citation>
    <scope>NUCLEOTIDE SEQUENCE [LARGE SCALE GENOMIC DNA]</scope>
    <source>
        <strain evidence="2">IBRC-M 10987</strain>
    </source>
</reference>
<dbReference type="CDD" id="cd00377">
    <property type="entry name" value="ICL_PEPM"/>
    <property type="match status" value="1"/>
</dbReference>
<protein>
    <submittedName>
        <fullName evidence="1">Isocitrate lyase/phosphoenolpyruvate mutase family protein</fullName>
    </submittedName>
</protein>
<dbReference type="EMBL" id="JBHSAM010000036">
    <property type="protein sequence ID" value="MFC4104131.1"/>
    <property type="molecule type" value="Genomic_DNA"/>
</dbReference>
<keyword evidence="1" id="KW-0456">Lyase</keyword>
<proteinExistence type="predicted"/>
<comment type="caution">
    <text evidence="1">The sequence shown here is derived from an EMBL/GenBank/DDBJ whole genome shotgun (WGS) entry which is preliminary data.</text>
</comment>
<accession>A0ABV8KDP1</accession>
<name>A0ABV8KDP1_9BACL</name>
<dbReference type="InterPro" id="IPR039556">
    <property type="entry name" value="ICL/PEPM"/>
</dbReference>
<dbReference type="InterPro" id="IPR040442">
    <property type="entry name" value="Pyrv_kinase-like_dom_sf"/>
</dbReference>
<dbReference type="SUPFAM" id="SSF51621">
    <property type="entry name" value="Phosphoenolpyruvate/pyruvate domain"/>
    <property type="match status" value="1"/>
</dbReference>
<evidence type="ECO:0000313" key="1">
    <source>
        <dbReference type="EMBL" id="MFC4104131.1"/>
    </source>
</evidence>
<dbReference type="PANTHER" id="PTHR42905:SF16">
    <property type="entry name" value="CARBOXYPHOSPHONOENOLPYRUVATE PHOSPHONOMUTASE-LIKE PROTEIN (AFU_ORTHOLOGUE AFUA_5G07230)"/>
    <property type="match status" value="1"/>
</dbReference>
<dbReference type="Proteomes" id="UP001595715">
    <property type="component" value="Unassembled WGS sequence"/>
</dbReference>
<gene>
    <name evidence="1" type="ORF">ACFOZ8_31380</name>
</gene>
<dbReference type="Pfam" id="PF13714">
    <property type="entry name" value="PEP_mutase"/>
    <property type="match status" value="1"/>
</dbReference>
<sequence>MNTIRVFDDLHRKDELLFLGNAWDVMSALALAKAGFKAIGTTSWGVASTRGFADGERIGFEVHVELIRAIASQVSIPVSADIEAGYGADTETVVSHVLRIAEAGAAGINIEDSSKGPRALKPLGEQAALLYAIRSALDANGYDGFFMNARTDTYLLLEQPLGETIARGKAYAESGASGLFVPGLREETDIAEVVSGVSLPLNVMSLPGMTDAVRLQELGVKRFSIGNAFSDAATAYVEAMAAELWRLRDTSALYEPGAGV</sequence>
<dbReference type="PANTHER" id="PTHR42905">
    <property type="entry name" value="PHOSPHOENOLPYRUVATE CARBOXYLASE"/>
    <property type="match status" value="1"/>
</dbReference>
<dbReference type="GO" id="GO:0016829">
    <property type="term" value="F:lyase activity"/>
    <property type="evidence" value="ECO:0007669"/>
    <property type="project" value="UniProtKB-KW"/>
</dbReference>
<dbReference type="RefSeq" id="WP_377722670.1">
    <property type="nucleotide sequence ID" value="NZ_JBHSAM010000036.1"/>
</dbReference>
<keyword evidence="2" id="KW-1185">Reference proteome</keyword>
<dbReference type="InterPro" id="IPR015813">
    <property type="entry name" value="Pyrv/PenolPyrv_kinase-like_dom"/>
</dbReference>
<organism evidence="1 2">
    <name type="scientific">Paenibacillus xanthanilyticus</name>
    <dbReference type="NCBI Taxonomy" id="1783531"/>
    <lineage>
        <taxon>Bacteria</taxon>
        <taxon>Bacillati</taxon>
        <taxon>Bacillota</taxon>
        <taxon>Bacilli</taxon>
        <taxon>Bacillales</taxon>
        <taxon>Paenibacillaceae</taxon>
        <taxon>Paenibacillus</taxon>
    </lineage>
</organism>